<dbReference type="RefSeq" id="WP_009151637.1">
    <property type="nucleotide sequence ID" value="NZ_CP121471.1"/>
</dbReference>
<evidence type="ECO:0000256" key="3">
    <source>
        <dbReference type="ARBA" id="ARBA00022475"/>
    </source>
</evidence>
<dbReference type="Proteomes" id="UP000002964">
    <property type="component" value="Unassembled WGS sequence"/>
</dbReference>
<organism evidence="9 10">
    <name type="scientific">Thiorhodovibrio frisius</name>
    <dbReference type="NCBI Taxonomy" id="631362"/>
    <lineage>
        <taxon>Bacteria</taxon>
        <taxon>Pseudomonadati</taxon>
        <taxon>Pseudomonadota</taxon>
        <taxon>Gammaproteobacteria</taxon>
        <taxon>Chromatiales</taxon>
        <taxon>Chromatiaceae</taxon>
        <taxon>Thiorhodovibrio</taxon>
    </lineage>
</organism>
<evidence type="ECO:0000256" key="5">
    <source>
        <dbReference type="ARBA" id="ARBA00022989"/>
    </source>
</evidence>
<dbReference type="Pfam" id="PF02472">
    <property type="entry name" value="ExbD"/>
    <property type="match status" value="1"/>
</dbReference>
<dbReference type="Gene3D" id="3.30.420.270">
    <property type="match status" value="1"/>
</dbReference>
<dbReference type="eggNOG" id="COG0848">
    <property type="taxonomic scope" value="Bacteria"/>
</dbReference>
<comment type="similarity">
    <text evidence="2 7">Belongs to the ExbD/TolR family.</text>
</comment>
<dbReference type="AlphaFoldDB" id="H8Z8K3"/>
<reference evidence="9 10" key="2">
    <citation type="submission" date="2011-11" db="EMBL/GenBank/DDBJ databases">
        <authorList>
            <consortium name="US DOE Joint Genome Institute"/>
            <person name="Lucas S."/>
            <person name="Han J."/>
            <person name="Lapidus A."/>
            <person name="Cheng J.-F."/>
            <person name="Goodwin L."/>
            <person name="Pitluck S."/>
            <person name="Peters L."/>
            <person name="Ovchinnikova G."/>
            <person name="Zhang X."/>
            <person name="Detter J.C."/>
            <person name="Han C."/>
            <person name="Tapia R."/>
            <person name="Land M."/>
            <person name="Hauser L."/>
            <person name="Kyrpides N."/>
            <person name="Ivanova N."/>
            <person name="Pagani I."/>
            <person name="Vogl K."/>
            <person name="Liu Z."/>
            <person name="Overmann J."/>
            <person name="Frigaard N.-U."/>
            <person name="Bryant D."/>
            <person name="Woyke T."/>
        </authorList>
    </citation>
    <scope>NUCLEOTIDE SEQUENCE [LARGE SCALE GENOMIC DNA]</scope>
    <source>
        <strain evidence="9 10">970</strain>
    </source>
</reference>
<comment type="subcellular location">
    <subcellularLocation>
        <location evidence="1">Cell membrane</location>
        <topology evidence="1">Single-pass membrane protein</topology>
    </subcellularLocation>
    <subcellularLocation>
        <location evidence="7">Cell membrane</location>
        <topology evidence="7">Single-pass type II membrane protein</topology>
    </subcellularLocation>
</comment>
<sequence>MRPERLSLRLARPARRAAIGLTPLIDVVFILLLFFMLASNLQREQALPLRLAAPEPESALETRVDETQTARVQVDEAGEFRLNGQPISAVALAPALARQLALEPSLQVLLIPASGVSLQQLVAVLDQLAAAGVSGVTLK</sequence>
<dbReference type="GO" id="GO:0015031">
    <property type="term" value="P:protein transport"/>
    <property type="evidence" value="ECO:0007669"/>
    <property type="project" value="UniProtKB-KW"/>
</dbReference>
<keyword evidence="7" id="KW-0653">Protein transport</keyword>
<feature type="transmembrane region" description="Helical" evidence="8">
    <location>
        <begin position="21"/>
        <end position="41"/>
    </location>
</feature>
<evidence type="ECO:0000256" key="8">
    <source>
        <dbReference type="SAM" id="Phobius"/>
    </source>
</evidence>
<protein>
    <submittedName>
        <fullName evidence="9">Biopolymer transport protein</fullName>
    </submittedName>
</protein>
<dbReference type="GO" id="GO:0005886">
    <property type="term" value="C:plasma membrane"/>
    <property type="evidence" value="ECO:0007669"/>
    <property type="project" value="UniProtKB-SubCell"/>
</dbReference>
<evidence type="ECO:0000256" key="1">
    <source>
        <dbReference type="ARBA" id="ARBA00004162"/>
    </source>
</evidence>
<name>H8Z8K3_9GAMM</name>
<dbReference type="EMBL" id="JH603171">
    <property type="protein sequence ID" value="EIC19408.1"/>
    <property type="molecule type" value="Genomic_DNA"/>
</dbReference>
<reference evidence="10" key="1">
    <citation type="submission" date="2011-06" db="EMBL/GenBank/DDBJ databases">
        <authorList>
            <consortium name="US DOE Joint Genome Institute (JGI-PGF)"/>
            <person name="Lucas S."/>
            <person name="Han J."/>
            <person name="Lapidus A."/>
            <person name="Cheng J.-F."/>
            <person name="Goodwin L."/>
            <person name="Pitluck S."/>
            <person name="Peters L."/>
            <person name="Land M.L."/>
            <person name="Hauser L."/>
            <person name="Vogl K."/>
            <person name="Liu Z."/>
            <person name="Overmann J."/>
            <person name="Frigaard N.-U."/>
            <person name="Bryant D.A."/>
            <person name="Woyke T.J."/>
        </authorList>
    </citation>
    <scope>NUCLEOTIDE SEQUENCE [LARGE SCALE GENOMIC DNA]</scope>
    <source>
        <strain evidence="10">970</strain>
    </source>
</reference>
<proteinExistence type="inferred from homology"/>
<dbReference type="STRING" id="631362.Thi970DRAFT_04927"/>
<evidence type="ECO:0000256" key="4">
    <source>
        <dbReference type="ARBA" id="ARBA00022692"/>
    </source>
</evidence>
<evidence type="ECO:0000256" key="2">
    <source>
        <dbReference type="ARBA" id="ARBA00005811"/>
    </source>
</evidence>
<evidence type="ECO:0000256" key="7">
    <source>
        <dbReference type="RuleBase" id="RU003879"/>
    </source>
</evidence>
<keyword evidence="4 7" id="KW-0812">Transmembrane</keyword>
<keyword evidence="7" id="KW-0813">Transport</keyword>
<evidence type="ECO:0000256" key="6">
    <source>
        <dbReference type="ARBA" id="ARBA00023136"/>
    </source>
</evidence>
<evidence type="ECO:0000313" key="10">
    <source>
        <dbReference type="Proteomes" id="UP000002964"/>
    </source>
</evidence>
<keyword evidence="5 8" id="KW-1133">Transmembrane helix</keyword>
<accession>H8Z8K3</accession>
<dbReference type="PANTHER" id="PTHR30558:SF3">
    <property type="entry name" value="BIOPOLYMER TRANSPORT PROTEIN EXBD-RELATED"/>
    <property type="match status" value="1"/>
</dbReference>
<gene>
    <name evidence="9" type="ORF">Thi970DRAFT_04927</name>
</gene>
<keyword evidence="3" id="KW-1003">Cell membrane</keyword>
<dbReference type="InterPro" id="IPR003400">
    <property type="entry name" value="ExbD"/>
</dbReference>
<dbReference type="HOGENOM" id="CLU_085305_3_5_6"/>
<dbReference type="GO" id="GO:0022857">
    <property type="term" value="F:transmembrane transporter activity"/>
    <property type="evidence" value="ECO:0007669"/>
    <property type="project" value="InterPro"/>
</dbReference>
<keyword evidence="6 8" id="KW-0472">Membrane</keyword>
<keyword evidence="10" id="KW-1185">Reference proteome</keyword>
<dbReference type="PANTHER" id="PTHR30558">
    <property type="entry name" value="EXBD MEMBRANE COMPONENT OF PMF-DRIVEN MACROMOLECULE IMPORT SYSTEM"/>
    <property type="match status" value="1"/>
</dbReference>
<evidence type="ECO:0000313" key="9">
    <source>
        <dbReference type="EMBL" id="EIC19408.1"/>
    </source>
</evidence>